<evidence type="ECO:0000313" key="2">
    <source>
        <dbReference type="Proteomes" id="UP000276133"/>
    </source>
</evidence>
<reference evidence="1 2" key="1">
    <citation type="journal article" date="2018" name="Sci. Rep.">
        <title>Genomic signatures of local adaptation to the degree of environmental predictability in rotifers.</title>
        <authorList>
            <person name="Franch-Gras L."/>
            <person name="Hahn C."/>
            <person name="Garcia-Roger E.M."/>
            <person name="Carmona M.J."/>
            <person name="Serra M."/>
            <person name="Gomez A."/>
        </authorList>
    </citation>
    <scope>NUCLEOTIDE SEQUENCE [LARGE SCALE GENOMIC DNA]</scope>
    <source>
        <strain evidence="1">HYR1</strain>
    </source>
</reference>
<dbReference type="Proteomes" id="UP000276133">
    <property type="component" value="Unassembled WGS sequence"/>
</dbReference>
<accession>A0A3M7SXY3</accession>
<name>A0A3M7SXY3_BRAPC</name>
<evidence type="ECO:0000313" key="1">
    <source>
        <dbReference type="EMBL" id="RNA40458.1"/>
    </source>
</evidence>
<protein>
    <submittedName>
        <fullName evidence="1">Uncharacterized protein</fullName>
    </submittedName>
</protein>
<gene>
    <name evidence="1" type="ORF">BpHYR1_013678</name>
</gene>
<keyword evidence="2" id="KW-1185">Reference proteome</keyword>
<comment type="caution">
    <text evidence="1">The sequence shown here is derived from an EMBL/GenBank/DDBJ whole genome shotgun (WGS) entry which is preliminary data.</text>
</comment>
<dbReference type="EMBL" id="REGN01000642">
    <property type="protein sequence ID" value="RNA40458.1"/>
    <property type="molecule type" value="Genomic_DNA"/>
</dbReference>
<organism evidence="1 2">
    <name type="scientific">Brachionus plicatilis</name>
    <name type="common">Marine rotifer</name>
    <name type="synonym">Brachionus muelleri</name>
    <dbReference type="NCBI Taxonomy" id="10195"/>
    <lineage>
        <taxon>Eukaryota</taxon>
        <taxon>Metazoa</taxon>
        <taxon>Spiralia</taxon>
        <taxon>Gnathifera</taxon>
        <taxon>Rotifera</taxon>
        <taxon>Eurotatoria</taxon>
        <taxon>Monogononta</taxon>
        <taxon>Pseudotrocha</taxon>
        <taxon>Ploima</taxon>
        <taxon>Brachionidae</taxon>
        <taxon>Brachionus</taxon>
    </lineage>
</organism>
<sequence>MYFSMKVGPLIIVGSNFSDCRSKVPQSTAGLETRELALKGDNSKSIKLLIHTTVYKNNIYVNQLILMFKTLLNNLTFKV</sequence>
<proteinExistence type="predicted"/>
<dbReference type="AlphaFoldDB" id="A0A3M7SXY3"/>